<accession>A0AAV9X0X7</accession>
<evidence type="ECO:0000256" key="2">
    <source>
        <dbReference type="SAM" id="Phobius"/>
    </source>
</evidence>
<feature type="compositionally biased region" description="Basic and acidic residues" evidence="1">
    <location>
        <begin position="93"/>
        <end position="107"/>
    </location>
</feature>
<dbReference type="AlphaFoldDB" id="A0AAV9X0X7"/>
<feature type="transmembrane region" description="Helical" evidence="2">
    <location>
        <begin position="20"/>
        <end position="41"/>
    </location>
</feature>
<dbReference type="Proteomes" id="UP001365542">
    <property type="component" value="Unassembled WGS sequence"/>
</dbReference>
<organism evidence="3 4">
    <name type="scientific">Orbilia ellipsospora</name>
    <dbReference type="NCBI Taxonomy" id="2528407"/>
    <lineage>
        <taxon>Eukaryota</taxon>
        <taxon>Fungi</taxon>
        <taxon>Dikarya</taxon>
        <taxon>Ascomycota</taxon>
        <taxon>Pezizomycotina</taxon>
        <taxon>Orbiliomycetes</taxon>
        <taxon>Orbiliales</taxon>
        <taxon>Orbiliaceae</taxon>
        <taxon>Orbilia</taxon>
    </lineage>
</organism>
<reference evidence="3 4" key="1">
    <citation type="submission" date="2019-10" db="EMBL/GenBank/DDBJ databases">
        <authorList>
            <person name="Palmer J.M."/>
        </authorList>
    </citation>
    <scope>NUCLEOTIDE SEQUENCE [LARGE SCALE GENOMIC DNA]</scope>
    <source>
        <strain evidence="3 4">TWF694</strain>
    </source>
</reference>
<proteinExistence type="predicted"/>
<dbReference type="EMBL" id="JAVHJO010000012">
    <property type="protein sequence ID" value="KAK6532048.1"/>
    <property type="molecule type" value="Genomic_DNA"/>
</dbReference>
<evidence type="ECO:0000256" key="1">
    <source>
        <dbReference type="SAM" id="MobiDB-lite"/>
    </source>
</evidence>
<keyword evidence="2" id="KW-1133">Transmembrane helix</keyword>
<feature type="region of interest" description="Disordered" evidence="1">
    <location>
        <begin position="77"/>
        <end position="137"/>
    </location>
</feature>
<evidence type="ECO:0000313" key="4">
    <source>
        <dbReference type="Proteomes" id="UP001365542"/>
    </source>
</evidence>
<protein>
    <submittedName>
        <fullName evidence="3">Uncharacterized protein</fullName>
    </submittedName>
</protein>
<gene>
    <name evidence="3" type="ORF">TWF694_003211</name>
</gene>
<evidence type="ECO:0000313" key="3">
    <source>
        <dbReference type="EMBL" id="KAK6532048.1"/>
    </source>
</evidence>
<name>A0AAV9X0X7_9PEZI</name>
<sequence>MAPAQPVSSVQGSVFQPGPIIGGIIGGLLGLFLAVSLALFLDRRRRLQRTRRHRAGQADDLESISVSTYIDDKELDSLYSHSPTENSPALRPVTDRPYDPKPLRLADIENSSAARLSALPPPFPSYGPEAPRRRSQG</sequence>
<keyword evidence="2" id="KW-0472">Membrane</keyword>
<keyword evidence="2" id="KW-0812">Transmembrane</keyword>
<keyword evidence="4" id="KW-1185">Reference proteome</keyword>
<comment type="caution">
    <text evidence="3">The sequence shown here is derived from an EMBL/GenBank/DDBJ whole genome shotgun (WGS) entry which is preliminary data.</text>
</comment>